<organism evidence="2 3">
    <name type="scientific">Virgisporangium aurantiacum</name>
    <dbReference type="NCBI Taxonomy" id="175570"/>
    <lineage>
        <taxon>Bacteria</taxon>
        <taxon>Bacillati</taxon>
        <taxon>Actinomycetota</taxon>
        <taxon>Actinomycetes</taxon>
        <taxon>Micromonosporales</taxon>
        <taxon>Micromonosporaceae</taxon>
        <taxon>Virgisporangium</taxon>
    </lineage>
</organism>
<accession>A0A8J3Z5N5</accession>
<sequence length="142" mass="15380">MTTNPLVDALELVPHPEGGWFRETYRSAHSFTPDGYPDPRSAATAIYFLLHPGERSRWHVVRSDELWLWHSGGPLTLSLGGAGTDPGEPHGMLLGPDVTAGHRPQLLVPGGTWQSAEPAGTEPVLVSCVVAPGFDYADFQLR</sequence>
<proteinExistence type="predicted"/>
<evidence type="ECO:0000259" key="1">
    <source>
        <dbReference type="Pfam" id="PF06172"/>
    </source>
</evidence>
<dbReference type="AlphaFoldDB" id="A0A8J3Z5N5"/>
<keyword evidence="3" id="KW-1185">Reference proteome</keyword>
<feature type="domain" description="DUF985" evidence="1">
    <location>
        <begin position="6"/>
        <end position="141"/>
    </location>
</feature>
<dbReference type="InterPro" id="IPR011051">
    <property type="entry name" value="RmlC_Cupin_sf"/>
</dbReference>
<name>A0A8J3Z5N5_9ACTN</name>
<dbReference type="InterPro" id="IPR014710">
    <property type="entry name" value="RmlC-like_jellyroll"/>
</dbReference>
<dbReference type="Gene3D" id="2.60.120.10">
    <property type="entry name" value="Jelly Rolls"/>
    <property type="match status" value="1"/>
</dbReference>
<dbReference type="InterPro" id="IPR039935">
    <property type="entry name" value="YML079W-like"/>
</dbReference>
<dbReference type="RefSeq" id="WP_203992077.1">
    <property type="nucleotide sequence ID" value="NZ_BOPG01000017.1"/>
</dbReference>
<dbReference type="SUPFAM" id="SSF51182">
    <property type="entry name" value="RmlC-like cupins"/>
    <property type="match status" value="1"/>
</dbReference>
<dbReference type="InterPro" id="IPR009327">
    <property type="entry name" value="Cupin_DUF985"/>
</dbReference>
<evidence type="ECO:0000313" key="3">
    <source>
        <dbReference type="Proteomes" id="UP000612585"/>
    </source>
</evidence>
<evidence type="ECO:0000313" key="2">
    <source>
        <dbReference type="EMBL" id="GIJ55370.1"/>
    </source>
</evidence>
<gene>
    <name evidence="2" type="ORF">Vau01_028860</name>
</gene>
<dbReference type="PANTHER" id="PTHR33387:SF3">
    <property type="entry name" value="DUF985 DOMAIN-CONTAINING PROTEIN"/>
    <property type="match status" value="1"/>
</dbReference>
<dbReference type="Proteomes" id="UP000612585">
    <property type="component" value="Unassembled WGS sequence"/>
</dbReference>
<reference evidence="2" key="1">
    <citation type="submission" date="2021-01" db="EMBL/GenBank/DDBJ databases">
        <title>Whole genome shotgun sequence of Virgisporangium aurantiacum NBRC 16421.</title>
        <authorList>
            <person name="Komaki H."/>
            <person name="Tamura T."/>
        </authorList>
    </citation>
    <scope>NUCLEOTIDE SEQUENCE</scope>
    <source>
        <strain evidence="2">NBRC 16421</strain>
    </source>
</reference>
<dbReference type="CDD" id="cd06121">
    <property type="entry name" value="cupin_YML079wp"/>
    <property type="match status" value="1"/>
</dbReference>
<dbReference type="EMBL" id="BOPG01000017">
    <property type="protein sequence ID" value="GIJ55370.1"/>
    <property type="molecule type" value="Genomic_DNA"/>
</dbReference>
<protein>
    <submittedName>
        <fullName evidence="2">Cupin</fullName>
    </submittedName>
</protein>
<comment type="caution">
    <text evidence="2">The sequence shown here is derived from an EMBL/GenBank/DDBJ whole genome shotgun (WGS) entry which is preliminary data.</text>
</comment>
<dbReference type="PANTHER" id="PTHR33387">
    <property type="entry name" value="RMLC-LIKE JELLY ROLL FOLD PROTEIN"/>
    <property type="match status" value="1"/>
</dbReference>
<dbReference type="Pfam" id="PF06172">
    <property type="entry name" value="Cupin_5"/>
    <property type="match status" value="1"/>
</dbReference>